<dbReference type="OMA" id="NESTHIH"/>
<dbReference type="InterPro" id="IPR045189">
    <property type="entry name" value="UBR4-like"/>
</dbReference>
<protein>
    <submittedName>
        <fullName evidence="3">E3 ubiquitin-protein ligase ubr4</fullName>
    </submittedName>
</protein>
<dbReference type="InterPro" id="IPR016024">
    <property type="entry name" value="ARM-type_fold"/>
</dbReference>
<dbReference type="Pfam" id="PF13764">
    <property type="entry name" value="E3_UbLigase_R4"/>
    <property type="match status" value="1"/>
</dbReference>
<sequence>MQNKKNNNNNNNNNKIDQDIFSLLFSNNHSISSHSHSALINELIFETKNPNPQKSINKTSIWKSTIETLIKSLKDKDSQSQSYFKTLEYLRILYYIIRTSHTVFIEEEQQENTNENIPQNENNFKNTDLLLNVTQSLPDLLNFFNSDSFFTEHSVNKKSMQNQLLIIRFFLKLIRLNDLNRFFVSSSFGSILVGSIHEILNLLVSNENQNFNQKIQQEEQQKQGSLLKIKPRIEHVDLFPFFDKNFLSKYGIKQVLEEPYFPFLETCFQIIFHFEKMKSTCIKDCDNLKELLSLEKWSNILCILIDNNQIKKIHPLLKNILLKLADNDKQKHYLIRDTFLISREFENIQLNSSNIQKSKNLVPYEYYEKIAINLINLRNIVSIRPQNWIKFCIENSQTIPTIFRLAFLLPIEKHKIICLQLLTFAFSHFKKENDMNLLKTDFFFANQNQNLQHLISVLLIQEDNKEIRAQSKQFLFALYSVLEPKSKLKTQIFKLVWENLLLASKNGKKGNQFMLLLIDLINEFEKENKDNSNPQIQSDREYFVEKIKNALKSQNVNLIKHPNSHIYQFLQKNINFGGFYFEEEPCFICNNPDSQIESCDIEDLVEEIKYTDSAIYIKFSKAFSIEKLRVDFVEISKKKQVRLINFYYCNKNVGNIGNLKNKWELWKKVRSLELERYQSQAVIELPIPIVASNFLVEFAEFYQKPYGFVEKLICPRCQVEVHDRFGVCSQCSDNAYQCRQCRNINYENLDGFLCNECGYCRYGKFHFKVDGKKTVAIEPVENDEDLDSSMKTIDKISEESLNLFRDNESKKKKIIDLITKLQFGFDRNKESFDEDDLVNSNIMKMATIYNTESRNIFQKMVENTKKILLIGKTITQYLNLSERKNYQQEEETLKMIKSKEIKTNKCYGCAENFITMLIKLIESISNYPSYSQIFFQKGILMELLQFNTRHGSVESNEITHGIFSKIIEHNREAHDEFLNHLMLRFESSLLKFQSFESQVSVCQDIKLLEKISNQKSVPELEVARIRFVQQALNQIVAQPELNNPFISEFVILPFVKIIQTSHFLQIDNKTYLLRKYLTRWFSKSKQNYKLLNPIHLFLNPQFLKRLIFNPWSHNIRLETAKILRKISTINPKLFDKVCGVLVSVMRKSLKAADCSKEYFSILKRIYLKKETKYKLVIKGFLSQITELIMKEIERISVLEQESAMNKISEGLVLATLIDILQEFLNDEYIIEKFKRDKHMQSVLQGFLLLRGLVLQKNKLTNLSSKKLSAIFEKLRTQDEKSLELFIESCMNGIAKHQNARASKFIIEQITGIIAPVKKKKIYKMELIKTPSQEEFIRGSMTHNPYTTEEVGPLMRDVKNRICTELELLGLIEDDNGMELLVDDKIIKLHLPVSQVFNKIWKTSIQKERIQNEIDIDNDNDNDIENDNENDNDIENSANPFEDNLMINSITRELHQFERLLENNENQDILSSFGIQKKPANEDSIPPMIVVYRLQGLDGEATEPIVDSLPNEDENEEKNNDLINLDDFENQDSKDKEKHKQFSILKALGKCGGIETLSDMIKNISESRIDKELLNKTCELLIHSARIKSNRHKMIELGLHAIILEAIKKVFKDPSLSDVLNNFLVLIEKIFGEINFIVRELGTEKSNTETPNEEYQKIFNIMKKTSDKDINEKIAMFLEMLQMPLISKDPKLAQIISRILPFLAYNRKGCHGASCR</sequence>
<dbReference type="OrthoDB" id="30336at2759"/>
<feature type="region of interest" description="Disordered" evidence="1">
    <location>
        <begin position="1505"/>
        <end position="1533"/>
    </location>
</feature>
<evidence type="ECO:0000259" key="2">
    <source>
        <dbReference type="Pfam" id="PF13764"/>
    </source>
</evidence>
<accession>A0A9Q0RCR2</accession>
<dbReference type="EMBL" id="JAPDFW010000064">
    <property type="protein sequence ID" value="KAJ5075671.1"/>
    <property type="molecule type" value="Genomic_DNA"/>
</dbReference>
<organism evidence="3 4">
    <name type="scientific">Anaeramoeba ignava</name>
    <name type="common">Anaerobic marine amoeba</name>
    <dbReference type="NCBI Taxonomy" id="1746090"/>
    <lineage>
        <taxon>Eukaryota</taxon>
        <taxon>Metamonada</taxon>
        <taxon>Anaeramoebidae</taxon>
        <taxon>Anaeramoeba</taxon>
    </lineage>
</organism>
<dbReference type="Proteomes" id="UP001149090">
    <property type="component" value="Unassembled WGS sequence"/>
</dbReference>
<dbReference type="PANTHER" id="PTHR21725:SF1">
    <property type="entry name" value="E3 UBIQUITIN-PROTEIN LIGASE UBR4"/>
    <property type="match status" value="1"/>
</dbReference>
<evidence type="ECO:0000256" key="1">
    <source>
        <dbReference type="SAM" id="MobiDB-lite"/>
    </source>
</evidence>
<reference evidence="3" key="1">
    <citation type="submission" date="2022-10" db="EMBL/GenBank/DDBJ databases">
        <title>Novel sulphate-reducing endosymbionts in the free-living metamonad Anaeramoeba.</title>
        <authorList>
            <person name="Jerlstrom-Hultqvist J."/>
            <person name="Cepicka I."/>
            <person name="Gallot-Lavallee L."/>
            <person name="Salas-Leiva D."/>
            <person name="Curtis B.A."/>
            <person name="Zahonova K."/>
            <person name="Pipaliya S."/>
            <person name="Dacks J."/>
            <person name="Roger A.J."/>
        </authorList>
    </citation>
    <scope>NUCLEOTIDE SEQUENCE</scope>
    <source>
        <strain evidence="3">BMAN</strain>
    </source>
</reference>
<feature type="domain" description="E3 ubiquitin ligase UBR4 C-terminal" evidence="2">
    <location>
        <begin position="1340"/>
        <end position="1707"/>
    </location>
</feature>
<dbReference type="InterPro" id="IPR025704">
    <property type="entry name" value="E3_Ub_ligase_UBR4_C"/>
</dbReference>
<dbReference type="SUPFAM" id="SSF48371">
    <property type="entry name" value="ARM repeat"/>
    <property type="match status" value="1"/>
</dbReference>
<evidence type="ECO:0000313" key="4">
    <source>
        <dbReference type="Proteomes" id="UP001149090"/>
    </source>
</evidence>
<dbReference type="PANTHER" id="PTHR21725">
    <property type="entry name" value="E3 UBIQUITIN-PROTEIN LIGASE UBR4"/>
    <property type="match status" value="1"/>
</dbReference>
<comment type="caution">
    <text evidence="3">The sequence shown here is derived from an EMBL/GenBank/DDBJ whole genome shotgun (WGS) entry which is preliminary data.</text>
</comment>
<keyword evidence="4" id="KW-1185">Reference proteome</keyword>
<proteinExistence type="predicted"/>
<name>A0A9Q0RCR2_ANAIG</name>
<evidence type="ECO:0000313" key="3">
    <source>
        <dbReference type="EMBL" id="KAJ5075671.1"/>
    </source>
</evidence>
<gene>
    <name evidence="3" type="ORF">M0811_07243</name>
</gene>